<evidence type="ECO:0000259" key="2">
    <source>
        <dbReference type="Pfam" id="PF01648"/>
    </source>
</evidence>
<dbReference type="OrthoDB" id="7549999at2"/>
<name>R0ESI8_CAUVI</name>
<dbReference type="GO" id="GO:0000287">
    <property type="term" value="F:magnesium ion binding"/>
    <property type="evidence" value="ECO:0007669"/>
    <property type="project" value="InterPro"/>
</dbReference>
<protein>
    <submittedName>
        <fullName evidence="3">Phosphopantetheinyl transferase</fullName>
    </submittedName>
</protein>
<organism evidence="3 4">
    <name type="scientific">Caulobacter vibrioides OR37</name>
    <dbReference type="NCBI Taxonomy" id="1292034"/>
    <lineage>
        <taxon>Bacteria</taxon>
        <taxon>Pseudomonadati</taxon>
        <taxon>Pseudomonadota</taxon>
        <taxon>Alphaproteobacteria</taxon>
        <taxon>Caulobacterales</taxon>
        <taxon>Caulobacteraceae</taxon>
        <taxon>Caulobacter</taxon>
    </lineage>
</organism>
<keyword evidence="4" id="KW-1185">Reference proteome</keyword>
<dbReference type="GO" id="GO:0008897">
    <property type="term" value="F:holo-[acyl-carrier-protein] synthase activity"/>
    <property type="evidence" value="ECO:0007669"/>
    <property type="project" value="InterPro"/>
</dbReference>
<feature type="domain" description="4'-phosphopantetheinyl transferase" evidence="2">
    <location>
        <begin position="114"/>
        <end position="192"/>
    </location>
</feature>
<evidence type="ECO:0000313" key="4">
    <source>
        <dbReference type="Proteomes" id="UP000013063"/>
    </source>
</evidence>
<evidence type="ECO:0000313" key="3">
    <source>
        <dbReference type="EMBL" id="ENZ83947.1"/>
    </source>
</evidence>
<dbReference type="AlphaFoldDB" id="R0ESI8"/>
<dbReference type="SUPFAM" id="SSF56214">
    <property type="entry name" value="4'-phosphopantetheinyl transferase"/>
    <property type="match status" value="2"/>
</dbReference>
<gene>
    <name evidence="3" type="ORF">OR37_00455</name>
</gene>
<dbReference type="RefSeq" id="WP_004615531.1">
    <property type="nucleotide sequence ID" value="NZ_APMP01000001.1"/>
</dbReference>
<reference evidence="3 4" key="1">
    <citation type="journal article" date="2013" name="Genome Announc.">
        <title>Draft Genome Sequence for Caulobacter sp. Strain OR37, a Bacterium Tolerant to Heavy Metals.</title>
        <authorList>
            <person name="Utturkar S.M."/>
            <person name="Bollmann A."/>
            <person name="Brzoska R.M."/>
            <person name="Klingeman D.M."/>
            <person name="Epstein S.E."/>
            <person name="Palumbo A.V."/>
            <person name="Brown S.D."/>
        </authorList>
    </citation>
    <scope>NUCLEOTIDE SEQUENCE [LARGE SCALE GENOMIC DNA]</scope>
    <source>
        <strain evidence="3 4">OR37</strain>
    </source>
</reference>
<sequence precursor="true">MSWIVGPLDLSRAPELPLAWLTSLGSPEAEAVMGRTTLTSADYADFAGRADGASRLARRRLVKGLVAALAGRHPDEVEIGRSPLGAPVIVGPEGWHVSLGGRWPFLAIAVARQPVGVDVERLDQDPPPDDAFTPEERRRIAGRPSLALELWTAKEAHAKRTGRANLYEAGQIATFPEGDALITRCAEHAARCLTVRAANAVAALAMSDER</sequence>
<dbReference type="InterPro" id="IPR037143">
    <property type="entry name" value="4-PPantetheinyl_Trfase_dom_sf"/>
</dbReference>
<dbReference type="PATRIC" id="fig|1292034.3.peg.453"/>
<dbReference type="Gene3D" id="3.90.470.20">
    <property type="entry name" value="4'-phosphopantetheinyl transferase domain"/>
    <property type="match status" value="1"/>
</dbReference>
<proteinExistence type="predicted"/>
<dbReference type="InterPro" id="IPR008278">
    <property type="entry name" value="4-PPantetheinyl_Trfase_dom"/>
</dbReference>
<dbReference type="Pfam" id="PF01648">
    <property type="entry name" value="ACPS"/>
    <property type="match status" value="1"/>
</dbReference>
<dbReference type="Proteomes" id="UP000013063">
    <property type="component" value="Unassembled WGS sequence"/>
</dbReference>
<evidence type="ECO:0000256" key="1">
    <source>
        <dbReference type="ARBA" id="ARBA00022679"/>
    </source>
</evidence>
<comment type="caution">
    <text evidence="3">The sequence shown here is derived from an EMBL/GenBank/DDBJ whole genome shotgun (WGS) entry which is preliminary data.</text>
</comment>
<accession>R0ESI8</accession>
<dbReference type="STRING" id="1292034.OR37_00455"/>
<keyword evidence="1 3" id="KW-0808">Transferase</keyword>
<dbReference type="EMBL" id="APMP01000001">
    <property type="protein sequence ID" value="ENZ83947.1"/>
    <property type="molecule type" value="Genomic_DNA"/>
</dbReference>